<dbReference type="SUPFAM" id="SSF55620">
    <property type="entry name" value="Tetrahydrobiopterin biosynthesis enzymes-like"/>
    <property type="match status" value="1"/>
</dbReference>
<dbReference type="EC" id="4.1.2.25" evidence="6"/>
<protein>
    <recommendedName>
        <fullName evidence="6">7,8-dihydroneopterin aldolase</fullName>
        <ecNumber evidence="6">4.1.2.25</ecNumber>
    </recommendedName>
</protein>
<dbReference type="Proteomes" id="UP000613030">
    <property type="component" value="Unassembled WGS sequence"/>
</dbReference>
<keyword evidence="4 6" id="KW-0289">Folate biosynthesis</keyword>
<dbReference type="PANTHER" id="PTHR42844:SF1">
    <property type="entry name" value="DIHYDRONEOPTERIN ALDOLASE 1-RELATED"/>
    <property type="match status" value="1"/>
</dbReference>
<evidence type="ECO:0000256" key="6">
    <source>
        <dbReference type="RuleBase" id="RU362079"/>
    </source>
</evidence>
<reference evidence="8 9" key="1">
    <citation type="submission" date="2021-01" db="EMBL/GenBank/DDBJ databases">
        <title>Chryseolinea sp. Jin1 Genome sequencing and assembly.</title>
        <authorList>
            <person name="Kim I."/>
        </authorList>
    </citation>
    <scope>NUCLEOTIDE SEQUENCE [LARGE SCALE GENOMIC DNA]</scope>
    <source>
        <strain evidence="8 9">Jin1</strain>
    </source>
</reference>
<sequence length="119" mass="13173">MTGIISLEGLEFHAFHGVYAHERESGNWFEIDVSVETDFSKGAANDELEGTVNYVTIFQIVKAEMEKPSKLLETVAEKIVNDILTQLPSALSVKLKLSKINPPIGGKCARATIQLEKKR</sequence>
<feature type="domain" description="Dihydroneopterin aldolase/epimerase" evidence="7">
    <location>
        <begin position="5"/>
        <end position="117"/>
    </location>
</feature>
<evidence type="ECO:0000313" key="8">
    <source>
        <dbReference type="EMBL" id="MBL0743225.1"/>
    </source>
</evidence>
<dbReference type="InterPro" id="IPR043133">
    <property type="entry name" value="GTP-CH-I_C/QueF"/>
</dbReference>
<gene>
    <name evidence="8" type="primary">folB</name>
    <name evidence="8" type="ORF">JI741_18480</name>
</gene>
<dbReference type="GO" id="GO:0004150">
    <property type="term" value="F:dihydroneopterin aldolase activity"/>
    <property type="evidence" value="ECO:0007669"/>
    <property type="project" value="UniProtKB-EC"/>
</dbReference>
<dbReference type="Gene3D" id="3.30.1130.10">
    <property type="match status" value="1"/>
</dbReference>
<dbReference type="NCBIfam" id="TIGR00525">
    <property type="entry name" value="folB"/>
    <property type="match status" value="1"/>
</dbReference>
<comment type="pathway">
    <text evidence="2 6">Cofactor biosynthesis; tetrahydrofolate biosynthesis; 2-amino-4-hydroxy-6-hydroxymethyl-7,8-dihydropteridine diphosphate from 7,8-dihydroneopterin triphosphate: step 3/4.</text>
</comment>
<dbReference type="InterPro" id="IPR006157">
    <property type="entry name" value="FolB_dom"/>
</dbReference>
<evidence type="ECO:0000256" key="3">
    <source>
        <dbReference type="ARBA" id="ARBA00005708"/>
    </source>
</evidence>
<comment type="caution">
    <text evidence="8">The sequence shown here is derived from an EMBL/GenBank/DDBJ whole genome shotgun (WGS) entry which is preliminary data.</text>
</comment>
<dbReference type="RefSeq" id="WP_202012369.1">
    <property type="nucleotide sequence ID" value="NZ_JAERRB010000006.1"/>
</dbReference>
<comment type="catalytic activity">
    <reaction evidence="1 6">
        <text>7,8-dihydroneopterin = 6-hydroxymethyl-7,8-dihydropterin + glycolaldehyde</text>
        <dbReference type="Rhea" id="RHEA:10540"/>
        <dbReference type="ChEBI" id="CHEBI:17001"/>
        <dbReference type="ChEBI" id="CHEBI:17071"/>
        <dbReference type="ChEBI" id="CHEBI:44841"/>
        <dbReference type="EC" id="4.1.2.25"/>
    </reaction>
</comment>
<evidence type="ECO:0000256" key="5">
    <source>
        <dbReference type="ARBA" id="ARBA00023239"/>
    </source>
</evidence>
<comment type="function">
    <text evidence="6">Catalyzes the conversion of 7,8-dihydroneopterin to 6-hydroxymethyl-7,8-dihydropterin.</text>
</comment>
<dbReference type="Pfam" id="PF02152">
    <property type="entry name" value="FolB"/>
    <property type="match status" value="1"/>
</dbReference>
<keyword evidence="9" id="KW-1185">Reference proteome</keyword>
<dbReference type="NCBIfam" id="TIGR00526">
    <property type="entry name" value="folB_dom"/>
    <property type="match status" value="1"/>
</dbReference>
<evidence type="ECO:0000313" key="9">
    <source>
        <dbReference type="Proteomes" id="UP000613030"/>
    </source>
</evidence>
<proteinExistence type="inferred from homology"/>
<dbReference type="PANTHER" id="PTHR42844">
    <property type="entry name" value="DIHYDRONEOPTERIN ALDOLASE 1-RELATED"/>
    <property type="match status" value="1"/>
</dbReference>
<dbReference type="SMART" id="SM00905">
    <property type="entry name" value="FolB"/>
    <property type="match status" value="1"/>
</dbReference>
<name>A0ABS1KV57_9BACT</name>
<dbReference type="EMBL" id="JAERRB010000006">
    <property type="protein sequence ID" value="MBL0743225.1"/>
    <property type="molecule type" value="Genomic_DNA"/>
</dbReference>
<evidence type="ECO:0000256" key="1">
    <source>
        <dbReference type="ARBA" id="ARBA00001353"/>
    </source>
</evidence>
<comment type="similarity">
    <text evidence="3 6">Belongs to the DHNA family.</text>
</comment>
<accession>A0ABS1KV57</accession>
<keyword evidence="5 6" id="KW-0456">Lyase</keyword>
<evidence type="ECO:0000259" key="7">
    <source>
        <dbReference type="SMART" id="SM00905"/>
    </source>
</evidence>
<dbReference type="InterPro" id="IPR006156">
    <property type="entry name" value="Dihydroneopterin_aldolase"/>
</dbReference>
<evidence type="ECO:0000256" key="2">
    <source>
        <dbReference type="ARBA" id="ARBA00005013"/>
    </source>
</evidence>
<evidence type="ECO:0000256" key="4">
    <source>
        <dbReference type="ARBA" id="ARBA00022909"/>
    </source>
</evidence>
<organism evidence="8 9">
    <name type="scientific">Chryseolinea lacunae</name>
    <dbReference type="NCBI Taxonomy" id="2801331"/>
    <lineage>
        <taxon>Bacteria</taxon>
        <taxon>Pseudomonadati</taxon>
        <taxon>Bacteroidota</taxon>
        <taxon>Cytophagia</taxon>
        <taxon>Cytophagales</taxon>
        <taxon>Fulvivirgaceae</taxon>
        <taxon>Chryseolinea</taxon>
    </lineage>
</organism>